<dbReference type="RefSeq" id="WP_143097096.1">
    <property type="nucleotide sequence ID" value="NZ_BJXR01000063.1"/>
</dbReference>
<proteinExistence type="predicted"/>
<comment type="caution">
    <text evidence="3">The sequence shown here is derived from an EMBL/GenBank/DDBJ whole genome shotgun (WGS) entry which is preliminary data.</text>
</comment>
<feature type="region of interest" description="Disordered" evidence="1">
    <location>
        <begin position="389"/>
        <end position="432"/>
    </location>
</feature>
<evidence type="ECO:0000256" key="1">
    <source>
        <dbReference type="SAM" id="MobiDB-lite"/>
    </source>
</evidence>
<evidence type="ECO:0000256" key="2">
    <source>
        <dbReference type="SAM" id="SignalP"/>
    </source>
</evidence>
<gene>
    <name evidence="3" type="ORF">MFU01_75930</name>
    <name evidence="4" type="ORF">SAMN05443572_103510</name>
</gene>
<keyword evidence="5" id="KW-1185">Reference proteome</keyword>
<dbReference type="Proteomes" id="UP000183760">
    <property type="component" value="Unassembled WGS sequence"/>
</dbReference>
<feature type="signal peptide" evidence="2">
    <location>
        <begin position="1"/>
        <end position="25"/>
    </location>
</feature>
<protein>
    <recommendedName>
        <fullName evidence="7">Lipoprotein</fullName>
    </recommendedName>
</protein>
<accession>A0A511TEF9</accession>
<feature type="chain" id="PRO_5022820647" description="Lipoprotein" evidence="2">
    <location>
        <begin position="26"/>
        <end position="432"/>
    </location>
</feature>
<reference evidence="4 5" key="1">
    <citation type="submission" date="2016-10" db="EMBL/GenBank/DDBJ databases">
        <authorList>
            <person name="Varghese N."/>
            <person name="Submissions S."/>
        </authorList>
    </citation>
    <scope>NUCLEOTIDE SEQUENCE [LARGE SCALE GENOMIC DNA]</scope>
    <source>
        <strain evidence="4 5">DSM 16525</strain>
    </source>
</reference>
<dbReference type="EMBL" id="BJXR01000063">
    <property type="protein sequence ID" value="GEN12556.1"/>
    <property type="molecule type" value="Genomic_DNA"/>
</dbReference>
<evidence type="ECO:0000313" key="3">
    <source>
        <dbReference type="EMBL" id="GEN12556.1"/>
    </source>
</evidence>
<evidence type="ECO:0000313" key="6">
    <source>
        <dbReference type="Proteomes" id="UP000321514"/>
    </source>
</evidence>
<evidence type="ECO:0000313" key="4">
    <source>
        <dbReference type="EMBL" id="SET85350.1"/>
    </source>
</evidence>
<name>A0A511TEF9_MYXFU</name>
<dbReference type="OrthoDB" id="5524546at2"/>
<reference evidence="3 6" key="2">
    <citation type="submission" date="2019-07" db="EMBL/GenBank/DDBJ databases">
        <title>Whole genome shotgun sequence of Myxococcus fulvus NBRC 100333.</title>
        <authorList>
            <person name="Hosoyama A."/>
            <person name="Uohara A."/>
            <person name="Ohji S."/>
            <person name="Ichikawa N."/>
        </authorList>
    </citation>
    <scope>NUCLEOTIDE SEQUENCE [LARGE SCALE GENOMIC DNA]</scope>
    <source>
        <strain evidence="3 6">NBRC 100333</strain>
    </source>
</reference>
<dbReference type="AlphaFoldDB" id="A0A511TEF9"/>
<evidence type="ECO:0000313" key="5">
    <source>
        <dbReference type="Proteomes" id="UP000183760"/>
    </source>
</evidence>
<dbReference type="EMBL" id="FOIB01000003">
    <property type="protein sequence ID" value="SET85350.1"/>
    <property type="molecule type" value="Genomic_DNA"/>
</dbReference>
<sequence length="432" mass="44376">MLHPFRGLAVLSVLVALGPPGSASARPMYWPNDHVALDDGTVLYGSSSTLDQIYAEINYEKYNNCTGVCTSGMESGDTAAHVFVDEGADPQASNTTEPGGIQVNPSGVDPAGQPFSKVFHKDDGFGNSLFGAGYMLDGALNAIPSTPSTGASMSTTAEGKVWAQVFGLGRKEVMRARATASGLQSGVHDASANIYILGAQIYEKRLAPGAVTLSDEKIFTREFLKAEKPFPIMFITVTVTATLAGNAGITAAATVGPTAAKLLATPKGSIFVTASAVASVAVASLGVEGSLTLVEVSLPISEQLVSKGCSTLGWDLRSSFVVTRLSGKLKAFVKINLILIKKKFSVTIASWSGSVQGSSSAWLLYNNAGTAPLYFTCVGGSPVGGIVNLDPAPSPTPGGGGTTPPPRGGEDCFAATPSKGMDMMPPTPGPCT</sequence>
<evidence type="ECO:0008006" key="7">
    <source>
        <dbReference type="Google" id="ProtNLM"/>
    </source>
</evidence>
<organism evidence="3 6">
    <name type="scientific">Myxococcus fulvus</name>
    <dbReference type="NCBI Taxonomy" id="33"/>
    <lineage>
        <taxon>Bacteria</taxon>
        <taxon>Pseudomonadati</taxon>
        <taxon>Myxococcota</taxon>
        <taxon>Myxococcia</taxon>
        <taxon>Myxococcales</taxon>
        <taxon>Cystobacterineae</taxon>
        <taxon>Myxococcaceae</taxon>
        <taxon>Myxococcus</taxon>
    </lineage>
</organism>
<keyword evidence="2" id="KW-0732">Signal</keyword>
<dbReference type="Proteomes" id="UP000321514">
    <property type="component" value="Unassembled WGS sequence"/>
</dbReference>